<proteinExistence type="predicted"/>
<evidence type="ECO:0000313" key="1">
    <source>
        <dbReference type="EMBL" id="JAH68736.1"/>
    </source>
</evidence>
<sequence>MTGVLYAEVLHQAMKRLFLFPQSAFNRFNIK</sequence>
<accession>A0A0E9USM3</accession>
<reference evidence="1" key="1">
    <citation type="submission" date="2014-11" db="EMBL/GenBank/DDBJ databases">
        <authorList>
            <person name="Amaro Gonzalez C."/>
        </authorList>
    </citation>
    <scope>NUCLEOTIDE SEQUENCE</scope>
</reference>
<dbReference type="EMBL" id="GBXM01039841">
    <property type="protein sequence ID" value="JAH68736.1"/>
    <property type="molecule type" value="Transcribed_RNA"/>
</dbReference>
<reference evidence="1" key="2">
    <citation type="journal article" date="2015" name="Fish Shellfish Immunol.">
        <title>Early steps in the European eel (Anguilla anguilla)-Vibrio vulnificus interaction in the gills: Role of the RtxA13 toxin.</title>
        <authorList>
            <person name="Callol A."/>
            <person name="Pajuelo D."/>
            <person name="Ebbesson L."/>
            <person name="Teles M."/>
            <person name="MacKenzie S."/>
            <person name="Amaro C."/>
        </authorList>
    </citation>
    <scope>NUCLEOTIDE SEQUENCE</scope>
</reference>
<organism evidence="1">
    <name type="scientific">Anguilla anguilla</name>
    <name type="common">European freshwater eel</name>
    <name type="synonym">Muraena anguilla</name>
    <dbReference type="NCBI Taxonomy" id="7936"/>
    <lineage>
        <taxon>Eukaryota</taxon>
        <taxon>Metazoa</taxon>
        <taxon>Chordata</taxon>
        <taxon>Craniata</taxon>
        <taxon>Vertebrata</taxon>
        <taxon>Euteleostomi</taxon>
        <taxon>Actinopterygii</taxon>
        <taxon>Neopterygii</taxon>
        <taxon>Teleostei</taxon>
        <taxon>Anguilliformes</taxon>
        <taxon>Anguillidae</taxon>
        <taxon>Anguilla</taxon>
    </lineage>
</organism>
<dbReference type="AlphaFoldDB" id="A0A0E9USM3"/>
<name>A0A0E9USM3_ANGAN</name>
<protein>
    <submittedName>
        <fullName evidence="1">Uncharacterized protein</fullName>
    </submittedName>
</protein>